<evidence type="ECO:0000313" key="3">
    <source>
        <dbReference type="Proteomes" id="UP001063368"/>
    </source>
</evidence>
<keyword evidence="3" id="KW-1185">Reference proteome</keyword>
<gene>
    <name evidence="2" type="ORF">N9A08_12880</name>
</gene>
<dbReference type="RefSeq" id="WP_263127516.1">
    <property type="nucleotide sequence ID" value="NZ_CP106856.1"/>
</dbReference>
<evidence type="ECO:0000313" key="2">
    <source>
        <dbReference type="EMBL" id="UYB35511.1"/>
    </source>
</evidence>
<protein>
    <submittedName>
        <fullName evidence="2">Uncharacterized protein</fullName>
    </submittedName>
</protein>
<proteinExistence type="predicted"/>
<name>A0ABY6FQM2_9MICC</name>
<evidence type="ECO:0000256" key="1">
    <source>
        <dbReference type="SAM" id="Phobius"/>
    </source>
</evidence>
<feature type="transmembrane region" description="Helical" evidence="1">
    <location>
        <begin position="79"/>
        <end position="99"/>
    </location>
</feature>
<dbReference type="EMBL" id="CP106856">
    <property type="protein sequence ID" value="UYB35511.1"/>
    <property type="molecule type" value="Genomic_DNA"/>
</dbReference>
<keyword evidence="1" id="KW-0812">Transmembrane</keyword>
<feature type="transmembrane region" description="Helical" evidence="1">
    <location>
        <begin position="111"/>
        <end position="130"/>
    </location>
</feature>
<keyword evidence="1" id="KW-1133">Transmembrane helix</keyword>
<reference evidence="2" key="1">
    <citation type="submission" date="2022-09" db="EMBL/GenBank/DDBJ databases">
        <authorList>
            <person name="Li D."/>
            <person name="Cheng J."/>
            <person name="Li Y."/>
        </authorList>
    </citation>
    <scope>NUCLEOTIDE SEQUENCE</scope>
    <source>
        <strain evidence="2">DL</strain>
    </source>
</reference>
<dbReference type="Proteomes" id="UP001063368">
    <property type="component" value="Chromosome"/>
</dbReference>
<accession>A0ABY6FQM2</accession>
<keyword evidence="1" id="KW-0472">Membrane</keyword>
<feature type="transmembrane region" description="Helical" evidence="1">
    <location>
        <begin position="12"/>
        <end position="33"/>
    </location>
</feature>
<sequence>MSLELSNRRYKLGRTVMLTSAFLYALSRAATYLPNPGREVPKAMDFISLLVPVWVWAGFWLIAAGLCVFDLVRGHGRNGIGSIVGLMFAWGAIYLISYVDTVIHEGWGSREWSVFATFTFAGGMILGLLIKLGALKRRGEHE</sequence>
<feature type="transmembrane region" description="Helical" evidence="1">
    <location>
        <begin position="53"/>
        <end position="72"/>
    </location>
</feature>
<organism evidence="2 3">
    <name type="scientific">Arthrobacter koreensis</name>
    <dbReference type="NCBI Taxonomy" id="199136"/>
    <lineage>
        <taxon>Bacteria</taxon>
        <taxon>Bacillati</taxon>
        <taxon>Actinomycetota</taxon>
        <taxon>Actinomycetes</taxon>
        <taxon>Micrococcales</taxon>
        <taxon>Micrococcaceae</taxon>
        <taxon>Arthrobacter</taxon>
    </lineage>
</organism>